<dbReference type="EMBL" id="CADCVN010001613">
    <property type="protein sequence ID" value="CAA9538791.1"/>
    <property type="molecule type" value="Genomic_DNA"/>
</dbReference>
<feature type="non-terminal residue" evidence="1">
    <location>
        <position position="1"/>
    </location>
</feature>
<feature type="non-terminal residue" evidence="1">
    <location>
        <position position="28"/>
    </location>
</feature>
<gene>
    <name evidence="1" type="ORF">AVDCRST_MAG96-4126</name>
</gene>
<protein>
    <submittedName>
        <fullName evidence="1">Uncharacterized protein</fullName>
    </submittedName>
</protein>
<organism evidence="1">
    <name type="scientific">uncultured Segetibacter sp</name>
    <dbReference type="NCBI Taxonomy" id="481133"/>
    <lineage>
        <taxon>Bacteria</taxon>
        <taxon>Pseudomonadati</taxon>
        <taxon>Bacteroidota</taxon>
        <taxon>Chitinophagia</taxon>
        <taxon>Chitinophagales</taxon>
        <taxon>Chitinophagaceae</taxon>
        <taxon>Segetibacter</taxon>
        <taxon>environmental samples</taxon>
    </lineage>
</organism>
<reference evidence="1" key="1">
    <citation type="submission" date="2020-02" db="EMBL/GenBank/DDBJ databases">
        <authorList>
            <person name="Meier V. D."/>
        </authorList>
    </citation>
    <scope>NUCLEOTIDE SEQUENCE</scope>
    <source>
        <strain evidence="1">AVDCRST_MAG96</strain>
    </source>
</reference>
<sequence>CQRNACFPLFYCLPCFLPKRSLEKYLRR</sequence>
<accession>A0A6J4U268</accession>
<dbReference type="AlphaFoldDB" id="A0A6J4U268"/>
<evidence type="ECO:0000313" key="1">
    <source>
        <dbReference type="EMBL" id="CAA9538791.1"/>
    </source>
</evidence>
<proteinExistence type="predicted"/>
<name>A0A6J4U268_9BACT</name>